<gene>
    <name evidence="2" type="ORF">FN846DRAFT_891997</name>
</gene>
<evidence type="ECO:0000313" key="2">
    <source>
        <dbReference type="EMBL" id="KAA8900831.1"/>
    </source>
</evidence>
<dbReference type="OrthoDB" id="3853857at2759"/>
<keyword evidence="3" id="KW-1185">Reference proteome</keyword>
<dbReference type="InterPro" id="IPR050187">
    <property type="entry name" value="Lipid_Phosphate_FormReg"/>
</dbReference>
<dbReference type="PANTHER" id="PTHR12358">
    <property type="entry name" value="SPHINGOSINE KINASE"/>
    <property type="match status" value="1"/>
</dbReference>
<dbReference type="InterPro" id="IPR001206">
    <property type="entry name" value="Diacylglycerol_kinase_cat_dom"/>
</dbReference>
<dbReference type="GO" id="GO:0001727">
    <property type="term" value="F:lipid kinase activity"/>
    <property type="evidence" value="ECO:0007669"/>
    <property type="project" value="TreeGrafter"/>
</dbReference>
<dbReference type="Pfam" id="PF00781">
    <property type="entry name" value="DAGK_cat"/>
    <property type="match status" value="1"/>
</dbReference>
<accession>A0A5J5ERH5</accession>
<evidence type="ECO:0000259" key="1">
    <source>
        <dbReference type="PROSITE" id="PS50146"/>
    </source>
</evidence>
<comment type="caution">
    <text evidence="2">The sequence shown here is derived from an EMBL/GenBank/DDBJ whole genome shotgun (WGS) entry which is preliminary data.</text>
</comment>
<keyword evidence="2" id="KW-0808">Transferase</keyword>
<organism evidence="2 3">
    <name type="scientific">Sphaerosporella brunnea</name>
    <dbReference type="NCBI Taxonomy" id="1250544"/>
    <lineage>
        <taxon>Eukaryota</taxon>
        <taxon>Fungi</taxon>
        <taxon>Dikarya</taxon>
        <taxon>Ascomycota</taxon>
        <taxon>Pezizomycotina</taxon>
        <taxon>Pezizomycetes</taxon>
        <taxon>Pezizales</taxon>
        <taxon>Pyronemataceae</taxon>
        <taxon>Sphaerosporella</taxon>
    </lineage>
</organism>
<dbReference type="GO" id="GO:0046512">
    <property type="term" value="P:sphingosine biosynthetic process"/>
    <property type="evidence" value="ECO:0007669"/>
    <property type="project" value="TreeGrafter"/>
</dbReference>
<dbReference type="InterPro" id="IPR016064">
    <property type="entry name" value="NAD/diacylglycerol_kinase_sf"/>
</dbReference>
<protein>
    <submittedName>
        <fullName evidence="2">ATP-NAD kinase-like domain-containing protein</fullName>
    </submittedName>
</protein>
<dbReference type="InParanoid" id="A0A5J5ERH5"/>
<dbReference type="GO" id="GO:0016020">
    <property type="term" value="C:membrane"/>
    <property type="evidence" value="ECO:0007669"/>
    <property type="project" value="TreeGrafter"/>
</dbReference>
<dbReference type="GO" id="GO:0005737">
    <property type="term" value="C:cytoplasm"/>
    <property type="evidence" value="ECO:0007669"/>
    <property type="project" value="TreeGrafter"/>
</dbReference>
<dbReference type="Proteomes" id="UP000326924">
    <property type="component" value="Unassembled WGS sequence"/>
</dbReference>
<dbReference type="AlphaFoldDB" id="A0A5J5ERH5"/>
<dbReference type="PANTHER" id="PTHR12358:SF108">
    <property type="entry name" value="DAGKC DOMAIN-CONTAINING PROTEIN"/>
    <property type="match status" value="1"/>
</dbReference>
<evidence type="ECO:0000313" key="3">
    <source>
        <dbReference type="Proteomes" id="UP000326924"/>
    </source>
</evidence>
<proteinExistence type="predicted"/>
<dbReference type="Gene3D" id="2.60.200.40">
    <property type="match status" value="1"/>
</dbReference>
<dbReference type="EMBL" id="VXIS01000149">
    <property type="protein sequence ID" value="KAA8900831.1"/>
    <property type="molecule type" value="Genomic_DNA"/>
</dbReference>
<feature type="domain" description="DAGKc" evidence="1">
    <location>
        <begin position="89"/>
        <end position="205"/>
    </location>
</feature>
<reference evidence="2 3" key="1">
    <citation type="submission" date="2019-09" db="EMBL/GenBank/DDBJ databases">
        <title>Draft genome of the ectomycorrhizal ascomycete Sphaerosporella brunnea.</title>
        <authorList>
            <consortium name="DOE Joint Genome Institute"/>
            <person name="Benucci G.M."/>
            <person name="Marozzi G."/>
            <person name="Antonielli L."/>
            <person name="Sanchez S."/>
            <person name="Marco P."/>
            <person name="Wang X."/>
            <person name="Falini L.B."/>
            <person name="Barry K."/>
            <person name="Haridas S."/>
            <person name="Lipzen A."/>
            <person name="Labutti K."/>
            <person name="Grigoriev I.V."/>
            <person name="Murat C."/>
            <person name="Martin F."/>
            <person name="Albertini E."/>
            <person name="Donnini D."/>
            <person name="Bonito G."/>
        </authorList>
    </citation>
    <scope>NUCLEOTIDE SEQUENCE [LARGE SCALE GENOMIC DNA]</scope>
    <source>
        <strain evidence="2 3">Sb_GMNB300</strain>
    </source>
</reference>
<keyword evidence="2" id="KW-0418">Kinase</keyword>
<dbReference type="SUPFAM" id="SSF111331">
    <property type="entry name" value="NAD kinase/diacylglycerol kinase-like"/>
    <property type="match status" value="1"/>
</dbReference>
<sequence length="415" mass="44630">MLKSTFNNHPVTFDFSPSEGLTVSPSYGDPPTTISTSSLVCVRPDEEPDSYTLIQQVTPTELICTPITNPPAALLDKYLLRKLPPHLDPKLSDVTIIVSSASGGGAAAAFYENTVAPLCAALELSPTVIRTTSPTTISETVAQASSKAGGKQSTILLLGGDTAVHEAINAARAPVTLAIFPLGTGNALANSYHVVRGRSPVYSLLFGTPKLLPTFTATFSAGAKWVHGAAADPVRGAVVLSWGFHASLVADAETLRGEGVGTERFQTAAGENLKPPLHRYTGKISFLDSDGNWEVVGEENHFYATATLCSNLEEKFCISPKSVPGEMRLRLVYFKCLESGEEVMDLMMAAYAKGKHVERDEVRYEAVKGVRIEIHEKEEKWRRVCVDGGIAVLPEGGQVEVKMDEKEVVKLVWAD</sequence>
<dbReference type="PROSITE" id="PS50146">
    <property type="entry name" value="DAGK"/>
    <property type="match status" value="1"/>
</dbReference>
<name>A0A5J5ERH5_9PEZI</name>
<dbReference type="Gene3D" id="3.40.50.10330">
    <property type="entry name" value="Probable inorganic polyphosphate/atp-NAD kinase, domain 1"/>
    <property type="match status" value="1"/>
</dbReference>
<dbReference type="InterPro" id="IPR017438">
    <property type="entry name" value="ATP-NAD_kinase_N"/>
</dbReference>